<evidence type="ECO:0000256" key="2">
    <source>
        <dbReference type="SAM" id="SignalP"/>
    </source>
</evidence>
<keyword evidence="1" id="KW-1133">Transmembrane helix</keyword>
<name>V4CJ18_LOTGI</name>
<dbReference type="OMA" id="CESHHFR"/>
<keyword evidence="1" id="KW-0472">Membrane</keyword>
<reference evidence="4 5" key="1">
    <citation type="journal article" date="2013" name="Nature">
        <title>Insights into bilaterian evolution from three spiralian genomes.</title>
        <authorList>
            <person name="Simakov O."/>
            <person name="Marletaz F."/>
            <person name="Cho S.J."/>
            <person name="Edsinger-Gonzales E."/>
            <person name="Havlak P."/>
            <person name="Hellsten U."/>
            <person name="Kuo D.H."/>
            <person name="Larsson T."/>
            <person name="Lv J."/>
            <person name="Arendt D."/>
            <person name="Savage R."/>
            <person name="Osoegawa K."/>
            <person name="de Jong P."/>
            <person name="Grimwood J."/>
            <person name="Chapman J.A."/>
            <person name="Shapiro H."/>
            <person name="Aerts A."/>
            <person name="Otillar R.P."/>
            <person name="Terry A.Y."/>
            <person name="Boore J.L."/>
            <person name="Grigoriev I.V."/>
            <person name="Lindberg D.R."/>
            <person name="Seaver E.C."/>
            <person name="Weisblat D.A."/>
            <person name="Putnam N.H."/>
            <person name="Rokhsar D.S."/>
        </authorList>
    </citation>
    <scope>NUCLEOTIDE SEQUENCE [LARGE SCALE GENOMIC DNA]</scope>
</reference>
<feature type="transmembrane region" description="Helical" evidence="1">
    <location>
        <begin position="131"/>
        <end position="152"/>
    </location>
</feature>
<dbReference type="EMBL" id="KB200329">
    <property type="protein sequence ID" value="ESP02195.1"/>
    <property type="molecule type" value="Genomic_DNA"/>
</dbReference>
<dbReference type="AlphaFoldDB" id="V4CJ18"/>
<dbReference type="RefSeq" id="XP_009047353.1">
    <property type="nucleotide sequence ID" value="XM_009049105.1"/>
</dbReference>
<accession>V4CJ18</accession>
<protein>
    <recommendedName>
        <fullName evidence="3">Ig-like domain-containing protein</fullName>
    </recommendedName>
</protein>
<gene>
    <name evidence="4" type="ORF">LOTGIDRAFT_230581</name>
</gene>
<evidence type="ECO:0000259" key="3">
    <source>
        <dbReference type="PROSITE" id="PS50835"/>
    </source>
</evidence>
<organism evidence="4 5">
    <name type="scientific">Lottia gigantea</name>
    <name type="common">Giant owl limpet</name>
    <dbReference type="NCBI Taxonomy" id="225164"/>
    <lineage>
        <taxon>Eukaryota</taxon>
        <taxon>Metazoa</taxon>
        <taxon>Spiralia</taxon>
        <taxon>Lophotrochozoa</taxon>
        <taxon>Mollusca</taxon>
        <taxon>Gastropoda</taxon>
        <taxon>Patellogastropoda</taxon>
        <taxon>Lottioidea</taxon>
        <taxon>Lottiidae</taxon>
        <taxon>Lottia</taxon>
    </lineage>
</organism>
<proteinExistence type="predicted"/>
<feature type="signal peptide" evidence="2">
    <location>
        <begin position="1"/>
        <end position="17"/>
    </location>
</feature>
<evidence type="ECO:0000256" key="1">
    <source>
        <dbReference type="SAM" id="Phobius"/>
    </source>
</evidence>
<dbReference type="HOGENOM" id="CLU_1262816_0_0_1"/>
<sequence>MISELVVVILFIAGIQAQDDTEWKYKVEYDTPFNITCTYGKMGMMSSATKTMRWILPNGDMVAGMSSQHERVELHMDGTLLRLKHVDDQDFGNYFCLIYDQKIGEYSVVKKGINVDGPYWGDLTGKYRDGIIIGSIAAAIVFVLMIGICYLFERNPVLIGRDSEMLGVYVPKTEVDKNKYEVQEYENAAIKMQDEIKKSEISNGTYVEDVSDNDGNTHL</sequence>
<evidence type="ECO:0000313" key="4">
    <source>
        <dbReference type="EMBL" id="ESP02195.1"/>
    </source>
</evidence>
<dbReference type="InterPro" id="IPR036179">
    <property type="entry name" value="Ig-like_dom_sf"/>
</dbReference>
<dbReference type="Gene3D" id="2.60.40.10">
    <property type="entry name" value="Immunoglobulins"/>
    <property type="match status" value="1"/>
</dbReference>
<evidence type="ECO:0000313" key="5">
    <source>
        <dbReference type="Proteomes" id="UP000030746"/>
    </source>
</evidence>
<keyword evidence="1" id="KW-0812">Transmembrane</keyword>
<dbReference type="PROSITE" id="PS50835">
    <property type="entry name" value="IG_LIKE"/>
    <property type="match status" value="1"/>
</dbReference>
<feature type="domain" description="Ig-like" evidence="3">
    <location>
        <begin position="35"/>
        <end position="114"/>
    </location>
</feature>
<dbReference type="InterPro" id="IPR013783">
    <property type="entry name" value="Ig-like_fold"/>
</dbReference>
<dbReference type="Proteomes" id="UP000030746">
    <property type="component" value="Unassembled WGS sequence"/>
</dbReference>
<keyword evidence="5" id="KW-1185">Reference proteome</keyword>
<keyword evidence="2" id="KW-0732">Signal</keyword>
<dbReference type="CTD" id="20248339"/>
<dbReference type="InterPro" id="IPR007110">
    <property type="entry name" value="Ig-like_dom"/>
</dbReference>
<dbReference type="KEGG" id="lgi:LOTGIDRAFT_230581"/>
<dbReference type="GeneID" id="20248339"/>
<feature type="chain" id="PRO_5004718537" description="Ig-like domain-containing protein" evidence="2">
    <location>
        <begin position="18"/>
        <end position="219"/>
    </location>
</feature>
<dbReference type="SUPFAM" id="SSF48726">
    <property type="entry name" value="Immunoglobulin"/>
    <property type="match status" value="1"/>
</dbReference>
<dbReference type="OrthoDB" id="6284188at2759"/>